<organism evidence="2">
    <name type="scientific">viral metagenome</name>
    <dbReference type="NCBI Taxonomy" id="1070528"/>
    <lineage>
        <taxon>unclassified sequences</taxon>
        <taxon>metagenomes</taxon>
        <taxon>organismal metagenomes</taxon>
    </lineage>
</organism>
<protein>
    <submittedName>
        <fullName evidence="2">Uncharacterized protein</fullName>
    </submittedName>
</protein>
<name>A0A6M3KFZ6_9ZZZZ</name>
<gene>
    <name evidence="2" type="ORF">MM415A00639_0007</name>
    <name evidence="1" type="ORF">MM415B00913_0020</name>
</gene>
<sequence length="140" mass="16111">MVHKGKPRYQTYLGVINKSPLFAYYFPVVSHKHGSPTISEMEAEGFKLVKKNDLDQKRGEKIRMDTVPDIMDENGKPTGEGLVGYKEHRLMRMPIRKYQAWKKEREKDYVGLAAEKIEDMDVELRGQGLEPQGTVTIGRE</sequence>
<proteinExistence type="predicted"/>
<evidence type="ECO:0000313" key="1">
    <source>
        <dbReference type="EMBL" id="QJA61622.1"/>
    </source>
</evidence>
<evidence type="ECO:0000313" key="2">
    <source>
        <dbReference type="EMBL" id="QJA80822.1"/>
    </source>
</evidence>
<dbReference type="AlphaFoldDB" id="A0A6M3KFZ6"/>
<dbReference type="EMBL" id="MT141447">
    <property type="protein sequence ID" value="QJA61622.1"/>
    <property type="molecule type" value="Genomic_DNA"/>
</dbReference>
<reference evidence="2" key="1">
    <citation type="submission" date="2020-03" db="EMBL/GenBank/DDBJ databases">
        <title>The deep terrestrial virosphere.</title>
        <authorList>
            <person name="Holmfeldt K."/>
            <person name="Nilsson E."/>
            <person name="Simone D."/>
            <person name="Lopez-Fernandez M."/>
            <person name="Wu X."/>
            <person name="de Brujin I."/>
            <person name="Lundin D."/>
            <person name="Andersson A."/>
            <person name="Bertilsson S."/>
            <person name="Dopson M."/>
        </authorList>
    </citation>
    <scope>NUCLEOTIDE SEQUENCE</scope>
    <source>
        <strain evidence="2">MM415A00639</strain>
        <strain evidence="1">MM415B00913</strain>
    </source>
</reference>
<dbReference type="EMBL" id="MT142437">
    <property type="protein sequence ID" value="QJA80822.1"/>
    <property type="molecule type" value="Genomic_DNA"/>
</dbReference>
<accession>A0A6M3KFZ6</accession>